<reference evidence="1" key="2">
    <citation type="journal article" date="2015" name="Data Brief">
        <title>Shoot transcriptome of the giant reed, Arundo donax.</title>
        <authorList>
            <person name="Barrero R.A."/>
            <person name="Guerrero F.D."/>
            <person name="Moolhuijzen P."/>
            <person name="Goolsby J.A."/>
            <person name="Tidwell J."/>
            <person name="Bellgard S.E."/>
            <person name="Bellgard M.I."/>
        </authorList>
    </citation>
    <scope>NUCLEOTIDE SEQUENCE</scope>
    <source>
        <tissue evidence="1">Shoot tissue taken approximately 20 cm above the soil surface</tissue>
    </source>
</reference>
<dbReference type="EMBL" id="GBRH01182398">
    <property type="protein sequence ID" value="JAE15498.1"/>
    <property type="molecule type" value="Transcribed_RNA"/>
</dbReference>
<reference evidence="1" key="1">
    <citation type="submission" date="2014-09" db="EMBL/GenBank/DDBJ databases">
        <authorList>
            <person name="Magalhaes I.L.F."/>
            <person name="Oliveira U."/>
            <person name="Santos F.R."/>
            <person name="Vidigal T.H.D.A."/>
            <person name="Brescovit A.D."/>
            <person name="Santos A.J."/>
        </authorList>
    </citation>
    <scope>NUCLEOTIDE SEQUENCE</scope>
    <source>
        <tissue evidence="1">Shoot tissue taken approximately 20 cm above the soil surface</tissue>
    </source>
</reference>
<accession>A0A0A9G4E4</accession>
<evidence type="ECO:0000313" key="1">
    <source>
        <dbReference type="EMBL" id="JAE15498.1"/>
    </source>
</evidence>
<name>A0A0A9G4E4_ARUDO</name>
<protein>
    <submittedName>
        <fullName evidence="1">Uncharacterized protein</fullName>
    </submittedName>
</protein>
<sequence length="33" mass="3950">MVSIRITRAQFGLTVLYLQVSLPVWHFRKDIFN</sequence>
<dbReference type="AlphaFoldDB" id="A0A0A9G4E4"/>
<organism evidence="1">
    <name type="scientific">Arundo donax</name>
    <name type="common">Giant reed</name>
    <name type="synonym">Donax arundinaceus</name>
    <dbReference type="NCBI Taxonomy" id="35708"/>
    <lineage>
        <taxon>Eukaryota</taxon>
        <taxon>Viridiplantae</taxon>
        <taxon>Streptophyta</taxon>
        <taxon>Embryophyta</taxon>
        <taxon>Tracheophyta</taxon>
        <taxon>Spermatophyta</taxon>
        <taxon>Magnoliopsida</taxon>
        <taxon>Liliopsida</taxon>
        <taxon>Poales</taxon>
        <taxon>Poaceae</taxon>
        <taxon>PACMAD clade</taxon>
        <taxon>Arundinoideae</taxon>
        <taxon>Arundineae</taxon>
        <taxon>Arundo</taxon>
    </lineage>
</organism>
<proteinExistence type="predicted"/>